<evidence type="ECO:0000256" key="6">
    <source>
        <dbReference type="ARBA" id="ARBA00022803"/>
    </source>
</evidence>
<dbReference type="Gene3D" id="1.25.40.10">
    <property type="entry name" value="Tetratricopeptide repeat domain"/>
    <property type="match status" value="2"/>
</dbReference>
<evidence type="ECO:0000256" key="4">
    <source>
        <dbReference type="ARBA" id="ARBA00022701"/>
    </source>
</evidence>
<keyword evidence="13" id="KW-1185">Reference proteome</keyword>
<keyword evidence="5" id="KW-0677">Repeat</keyword>
<dbReference type="InterPro" id="IPR036537">
    <property type="entry name" value="Adaptor_Cbl_N_dom_sf"/>
</dbReference>
<dbReference type="CDD" id="cd21037">
    <property type="entry name" value="MLKL_NTD"/>
    <property type="match status" value="1"/>
</dbReference>
<dbReference type="PROSITE" id="PS50005">
    <property type="entry name" value="TPR"/>
    <property type="match status" value="1"/>
</dbReference>
<gene>
    <name evidence="12" type="ORF">Esi_0039_0077</name>
</gene>
<dbReference type="Pfam" id="PF00931">
    <property type="entry name" value="NB-ARC"/>
    <property type="match status" value="1"/>
</dbReference>
<keyword evidence="4" id="KW-0493">Microtubule</keyword>
<protein>
    <submittedName>
        <fullName evidence="12">NB-ARC and TPR repeat-containing protein</fullName>
    </submittedName>
</protein>
<dbReference type="SUPFAM" id="SSF52540">
    <property type="entry name" value="P-loop containing nucleoside triphosphate hydrolases"/>
    <property type="match status" value="1"/>
</dbReference>
<dbReference type="eggNOG" id="KOG1840">
    <property type="taxonomic scope" value="Eukaryota"/>
</dbReference>
<dbReference type="InParanoid" id="D7FZY7"/>
<dbReference type="InterPro" id="IPR011990">
    <property type="entry name" value="TPR-like_helical_dom_sf"/>
</dbReference>
<dbReference type="SUPFAM" id="SSF48452">
    <property type="entry name" value="TPR-like"/>
    <property type="match status" value="2"/>
</dbReference>
<evidence type="ECO:0000256" key="5">
    <source>
        <dbReference type="ARBA" id="ARBA00022737"/>
    </source>
</evidence>
<dbReference type="GO" id="GO:0007166">
    <property type="term" value="P:cell surface receptor signaling pathway"/>
    <property type="evidence" value="ECO:0007669"/>
    <property type="project" value="InterPro"/>
</dbReference>
<proteinExistence type="inferred from homology"/>
<comment type="subcellular location">
    <subcellularLocation>
        <location evidence="1">Cytoplasm</location>
        <location evidence="1">Cytoskeleton</location>
    </subcellularLocation>
</comment>
<dbReference type="InterPro" id="IPR002182">
    <property type="entry name" value="NB-ARC"/>
</dbReference>
<dbReference type="GO" id="GO:0005737">
    <property type="term" value="C:cytoplasm"/>
    <property type="evidence" value="ECO:0007669"/>
    <property type="project" value="TreeGrafter"/>
</dbReference>
<keyword evidence="6 10" id="KW-0802">TPR repeat</keyword>
<dbReference type="PANTHER" id="PTHR45783">
    <property type="entry name" value="KINESIN LIGHT CHAIN"/>
    <property type="match status" value="1"/>
</dbReference>
<dbReference type="EMBL" id="FN649746">
    <property type="protein sequence ID" value="CBJ48612.1"/>
    <property type="molecule type" value="Genomic_DNA"/>
</dbReference>
<dbReference type="GO" id="GO:0005871">
    <property type="term" value="C:kinesin complex"/>
    <property type="evidence" value="ECO:0007669"/>
    <property type="project" value="InterPro"/>
</dbReference>
<sequence>MAAKSSGAAAEVTKLGLKMGSATVDSITFMAELGEDLPFGEPVLPHLRPVLKTLTAIRETVENVQNNQEELQTLYRRCVYLTACVVVKSRQSSCSEMDLTPVEECLEAAGELVERCGGRGKMTRVLNASSDKEEIARMKANIRDLEADLSLAGVAILEGKTSDLTAMVERMGTNQAATQEMILANTESIIDRLSKTPAKLAKIPKATPIRKSWHVERLYVMERVFEALTAVGGPHLVGLVGDSGSGKTTAASEIVRSNEVRQAFSDGVVWLTVNHGAKDRLPSLMLQLAHMMCEEVGGRRPATSDDGAAYIKEKMQRGHGGKGLKCLVVADNVWEKEVVWKLLETGMWVLLSTRDEELVVGSEGEVVGVDEMSEVEAESVLRKASELPPETRLPDDAVDLIELCGRVAMDLAFVGRWSTVRGRSDRTAWSDAAGKVRAEMGKIEGERVSGTVVETRDARRKAVLQAGFEDLASGSDDERVQRLYLSLAVLPDGRGFTVKDAAVLLYDRKPSAEDEASAAGVVEILERWSVLRSIRGCYRMAWRGGHYVLHDAHSDFAREKLMDRGDVRRPALVRWTRNISSLDTLRSVRWHDVRDLWLGVEQVGGDGWKSTRPYEAALAGMEDSDPLLPTSVVAVAKFQRHEEDWEEAIATCRRLLDMPVTKVGPYSLSVIRSLHELGLGYKHAGRLEEAEEVLRGCLVIGETLLGLTHVTVARTLDYLSGCVRQAGHFEEAEGLLRRCLATREAKLGPCNFRTASTVKQLSSWLQEEGRLEETQELLARRLEIVEASTGPEHEHVADVLFDLGRCMRQAGRMDKAEGLLRRCLKIHEARFGPEHWLVTNTLRWLGACVRDAGRVREAEELLRHCVEIDEAQLGPKHLEVASTLLELGDCLRRAGQLMEAEGLLRRSLGIAEANTDPRGSKVTYTLYRLGQCVQEAGRLGEAEDILRRCLEIEEARPGPENMEVADTLHWLGVCVRGEGRLEEATELFRHCLEVQQRAKRWSRHDHVTKACTLQELDLCDQEATRVAEAEDLSGTCLTE</sequence>
<dbReference type="SMART" id="SM00028">
    <property type="entry name" value="TPR"/>
    <property type="match status" value="6"/>
</dbReference>
<evidence type="ECO:0000256" key="8">
    <source>
        <dbReference type="ARBA" id="ARBA00023175"/>
    </source>
</evidence>
<dbReference type="Gene3D" id="1.20.930.20">
    <property type="entry name" value="Adaptor protein Cbl, N-terminal domain"/>
    <property type="match status" value="1"/>
</dbReference>
<reference evidence="12 13" key="1">
    <citation type="journal article" date="2010" name="Nature">
        <title>The Ectocarpus genome and the independent evolution of multicellularity in brown algae.</title>
        <authorList>
            <person name="Cock J.M."/>
            <person name="Sterck L."/>
            <person name="Rouze P."/>
            <person name="Scornet D."/>
            <person name="Allen A.E."/>
            <person name="Amoutzias G."/>
            <person name="Anthouard V."/>
            <person name="Artiguenave F."/>
            <person name="Aury J.M."/>
            <person name="Badger J.H."/>
            <person name="Beszteri B."/>
            <person name="Billiau K."/>
            <person name="Bonnet E."/>
            <person name="Bothwell J.H."/>
            <person name="Bowler C."/>
            <person name="Boyen C."/>
            <person name="Brownlee C."/>
            <person name="Carrano C.J."/>
            <person name="Charrier B."/>
            <person name="Cho G.Y."/>
            <person name="Coelho S.M."/>
            <person name="Collen J."/>
            <person name="Corre E."/>
            <person name="Da Silva C."/>
            <person name="Delage L."/>
            <person name="Delaroque N."/>
            <person name="Dittami S.M."/>
            <person name="Doulbeau S."/>
            <person name="Elias M."/>
            <person name="Farnham G."/>
            <person name="Gachon C.M."/>
            <person name="Gschloessl B."/>
            <person name="Heesch S."/>
            <person name="Jabbari K."/>
            <person name="Jubin C."/>
            <person name="Kawai H."/>
            <person name="Kimura K."/>
            <person name="Kloareg B."/>
            <person name="Kupper F.C."/>
            <person name="Lang D."/>
            <person name="Le Bail A."/>
            <person name="Leblanc C."/>
            <person name="Lerouge P."/>
            <person name="Lohr M."/>
            <person name="Lopez P.J."/>
            <person name="Martens C."/>
            <person name="Maumus F."/>
            <person name="Michel G."/>
            <person name="Miranda-Saavedra D."/>
            <person name="Morales J."/>
            <person name="Moreau H."/>
            <person name="Motomura T."/>
            <person name="Nagasato C."/>
            <person name="Napoli C.A."/>
            <person name="Nelson D.R."/>
            <person name="Nyvall-Collen P."/>
            <person name="Peters A.F."/>
            <person name="Pommier C."/>
            <person name="Potin P."/>
            <person name="Poulain J."/>
            <person name="Quesneville H."/>
            <person name="Read B."/>
            <person name="Rensing S.A."/>
            <person name="Ritter A."/>
            <person name="Rousvoal S."/>
            <person name="Samanta M."/>
            <person name="Samson G."/>
            <person name="Schroeder D.C."/>
            <person name="Segurens B."/>
            <person name="Strittmatter M."/>
            <person name="Tonon T."/>
            <person name="Tregear J.W."/>
            <person name="Valentin K."/>
            <person name="von Dassow P."/>
            <person name="Yamagishi T."/>
            <person name="Van de Peer Y."/>
            <person name="Wincker P."/>
        </authorList>
    </citation>
    <scope>NUCLEOTIDE SEQUENCE [LARGE SCALE GENOMIC DNA]</scope>
    <source>
        <strain evidence="13">Ec32 / CCAP1310/4</strain>
    </source>
</reference>
<dbReference type="AlphaFoldDB" id="D7FZY7"/>
<keyword evidence="3" id="KW-0963">Cytoplasm</keyword>
<evidence type="ECO:0000256" key="10">
    <source>
        <dbReference type="PROSITE-ProRule" id="PRU00339"/>
    </source>
</evidence>
<keyword evidence="7" id="KW-0175">Coiled coil</keyword>
<accession>D7FZY7</accession>
<keyword evidence="8" id="KW-0505">Motor protein</keyword>
<comment type="similarity">
    <text evidence="2">Belongs to the kinesin light chain family.</text>
</comment>
<dbReference type="InterPro" id="IPR027417">
    <property type="entry name" value="P-loop_NTPase"/>
</dbReference>
<keyword evidence="9" id="KW-0206">Cytoskeleton</keyword>
<evidence type="ECO:0000313" key="13">
    <source>
        <dbReference type="Proteomes" id="UP000002630"/>
    </source>
</evidence>
<feature type="domain" description="NB-ARC" evidence="11">
    <location>
        <begin position="220"/>
        <end position="358"/>
    </location>
</feature>
<dbReference type="GO" id="GO:0005874">
    <property type="term" value="C:microtubule"/>
    <property type="evidence" value="ECO:0007669"/>
    <property type="project" value="UniProtKB-KW"/>
</dbReference>
<dbReference type="Pfam" id="PF13424">
    <property type="entry name" value="TPR_12"/>
    <property type="match status" value="4"/>
</dbReference>
<evidence type="ECO:0000256" key="3">
    <source>
        <dbReference type="ARBA" id="ARBA00022490"/>
    </source>
</evidence>
<evidence type="ECO:0000259" key="11">
    <source>
        <dbReference type="Pfam" id="PF00931"/>
    </source>
</evidence>
<dbReference type="GO" id="GO:0043531">
    <property type="term" value="F:ADP binding"/>
    <property type="evidence" value="ECO:0007669"/>
    <property type="project" value="InterPro"/>
</dbReference>
<dbReference type="Gene3D" id="3.40.50.300">
    <property type="entry name" value="P-loop containing nucleotide triphosphate hydrolases"/>
    <property type="match status" value="1"/>
</dbReference>
<dbReference type="Proteomes" id="UP000002630">
    <property type="component" value="Linkage Group LG21"/>
</dbReference>
<dbReference type="InterPro" id="IPR019734">
    <property type="entry name" value="TPR_rpt"/>
</dbReference>
<dbReference type="PANTHER" id="PTHR45783:SF3">
    <property type="entry name" value="KINESIN LIGHT CHAIN"/>
    <property type="match status" value="1"/>
</dbReference>
<dbReference type="InterPro" id="IPR002151">
    <property type="entry name" value="Kinesin_light"/>
</dbReference>
<evidence type="ECO:0000256" key="1">
    <source>
        <dbReference type="ARBA" id="ARBA00004245"/>
    </source>
</evidence>
<dbReference type="InterPro" id="IPR059179">
    <property type="entry name" value="MLKL-like_MCAfunc"/>
</dbReference>
<evidence type="ECO:0000256" key="9">
    <source>
        <dbReference type="ARBA" id="ARBA00023212"/>
    </source>
</evidence>
<dbReference type="GO" id="GO:0019894">
    <property type="term" value="F:kinesin binding"/>
    <property type="evidence" value="ECO:0007669"/>
    <property type="project" value="TreeGrafter"/>
</dbReference>
<dbReference type="EMBL" id="FN648586">
    <property type="protein sequence ID" value="CBJ48612.1"/>
    <property type="molecule type" value="Genomic_DNA"/>
</dbReference>
<feature type="repeat" description="TPR" evidence="10">
    <location>
        <begin position="797"/>
        <end position="830"/>
    </location>
</feature>
<dbReference type="OrthoDB" id="5986190at2759"/>
<evidence type="ECO:0000313" key="12">
    <source>
        <dbReference type="EMBL" id="CBJ48612.1"/>
    </source>
</evidence>
<organism evidence="12 13">
    <name type="scientific">Ectocarpus siliculosus</name>
    <name type="common">Brown alga</name>
    <name type="synonym">Conferva siliculosa</name>
    <dbReference type="NCBI Taxonomy" id="2880"/>
    <lineage>
        <taxon>Eukaryota</taxon>
        <taxon>Sar</taxon>
        <taxon>Stramenopiles</taxon>
        <taxon>Ochrophyta</taxon>
        <taxon>PX clade</taxon>
        <taxon>Phaeophyceae</taxon>
        <taxon>Ectocarpales</taxon>
        <taxon>Ectocarpaceae</taxon>
        <taxon>Ectocarpus</taxon>
    </lineage>
</organism>
<dbReference type="GO" id="GO:0007018">
    <property type="term" value="P:microtubule-based movement"/>
    <property type="evidence" value="ECO:0007669"/>
    <property type="project" value="TreeGrafter"/>
</dbReference>
<dbReference type="STRING" id="2880.D7FZY7"/>
<dbReference type="SMR" id="D7FZY7"/>
<name>D7FZY7_ECTSI</name>
<evidence type="ECO:0000256" key="2">
    <source>
        <dbReference type="ARBA" id="ARBA00009622"/>
    </source>
</evidence>
<evidence type="ECO:0000256" key="7">
    <source>
        <dbReference type="ARBA" id="ARBA00023054"/>
    </source>
</evidence>